<dbReference type="PANTHER" id="PTHR33710:SF62">
    <property type="entry name" value="DUF4283 DOMAIN PROTEIN"/>
    <property type="match status" value="1"/>
</dbReference>
<name>A0AAQ3QEB8_9LILI</name>
<dbReference type="PANTHER" id="PTHR33710">
    <property type="entry name" value="BNAC02G09200D PROTEIN"/>
    <property type="match status" value="1"/>
</dbReference>
<keyword evidence="2" id="KW-1185">Reference proteome</keyword>
<dbReference type="EMBL" id="CP136894">
    <property type="protein sequence ID" value="WOL07829.1"/>
    <property type="molecule type" value="Genomic_DNA"/>
</dbReference>
<dbReference type="Proteomes" id="UP001327560">
    <property type="component" value="Chromosome 5"/>
</dbReference>
<dbReference type="SUPFAM" id="SSF56219">
    <property type="entry name" value="DNase I-like"/>
    <property type="match status" value="1"/>
</dbReference>
<dbReference type="Gene3D" id="3.60.10.10">
    <property type="entry name" value="Endonuclease/exonuclease/phosphatase"/>
    <property type="match status" value="1"/>
</dbReference>
<proteinExistence type="predicted"/>
<accession>A0AAQ3QEB8</accession>
<sequence length="438" mass="50337">MDTGGYPWLIIGDFNCIDKQEDKKGGNSFKWGKSVSAYRDMCISAGLLDVNYKGSNFTWCNNRKGNARVWARLDRPLINWKWVSLFSENSITHLSKVASDHKPILFTASNIKMDKKQRKNFIFEHYWLENKEIENIIHSSWYSNTSQMNSMDKVGHYLASLGRNLSLWAKANLGSLESELKNTKKELEELDRLDELGLCSEQDLSKMKCLVNKTMALNRQLHIKWWSKARAKWMEQNDKNTIFFQSLAKFKKSRSSIASLNIDDKVVNDLSDIAKGFAKWYKSLWECDSVELNRSEWGLVKELKWSKLLIGERRNYAGSLLNKRFGNINNCRNVMKTLNTYCQLTGQKININKSDVYFPKDCNVNIRDEICNEFGVSEAIIPGFSVPALSFHGVSSVSMKLFRSLKKAFESDLVMALLPIFGKILGSPTFYLINSPPM</sequence>
<evidence type="ECO:0000313" key="2">
    <source>
        <dbReference type="Proteomes" id="UP001327560"/>
    </source>
</evidence>
<evidence type="ECO:0008006" key="3">
    <source>
        <dbReference type="Google" id="ProtNLM"/>
    </source>
</evidence>
<dbReference type="InterPro" id="IPR036691">
    <property type="entry name" value="Endo/exonu/phosph_ase_sf"/>
</dbReference>
<protein>
    <recommendedName>
        <fullName evidence="3">Reverse transcriptase</fullName>
    </recommendedName>
</protein>
<evidence type="ECO:0000313" key="1">
    <source>
        <dbReference type="EMBL" id="WOL07829.1"/>
    </source>
</evidence>
<gene>
    <name evidence="1" type="ORF">Cni_G16578</name>
</gene>
<dbReference type="AlphaFoldDB" id="A0AAQ3QEB8"/>
<organism evidence="1 2">
    <name type="scientific">Canna indica</name>
    <name type="common">Indian-shot</name>
    <dbReference type="NCBI Taxonomy" id="4628"/>
    <lineage>
        <taxon>Eukaryota</taxon>
        <taxon>Viridiplantae</taxon>
        <taxon>Streptophyta</taxon>
        <taxon>Embryophyta</taxon>
        <taxon>Tracheophyta</taxon>
        <taxon>Spermatophyta</taxon>
        <taxon>Magnoliopsida</taxon>
        <taxon>Liliopsida</taxon>
        <taxon>Zingiberales</taxon>
        <taxon>Cannaceae</taxon>
        <taxon>Canna</taxon>
    </lineage>
</organism>
<reference evidence="1 2" key="1">
    <citation type="submission" date="2023-10" db="EMBL/GenBank/DDBJ databases">
        <title>Chromosome-scale genome assembly provides insights into flower coloration mechanisms of Canna indica.</title>
        <authorList>
            <person name="Li C."/>
        </authorList>
    </citation>
    <scope>NUCLEOTIDE SEQUENCE [LARGE SCALE GENOMIC DNA]</scope>
    <source>
        <tissue evidence="1">Flower</tissue>
    </source>
</reference>